<dbReference type="EMBL" id="UINC01040907">
    <property type="protein sequence ID" value="SVB41434.1"/>
    <property type="molecule type" value="Genomic_DNA"/>
</dbReference>
<sequence length="60" mass="6777">AKLSKKQLLKKGYSVLGDNIFNTWSCYKNGKVQCGKCESCNNRKAAFLEADIEDKTVYLL</sequence>
<feature type="non-terminal residue" evidence="10">
    <location>
        <position position="1"/>
    </location>
</feature>
<keyword evidence="2" id="KW-0436">Ligase</keyword>
<evidence type="ECO:0000256" key="4">
    <source>
        <dbReference type="ARBA" id="ARBA00022741"/>
    </source>
</evidence>
<comment type="similarity">
    <text evidence="7">Belongs to the QueC family.</text>
</comment>
<gene>
    <name evidence="10" type="ORF">METZ01_LOCUS194288</name>
</gene>
<evidence type="ECO:0000313" key="10">
    <source>
        <dbReference type="EMBL" id="SVB41434.1"/>
    </source>
</evidence>
<evidence type="ECO:0000256" key="1">
    <source>
        <dbReference type="ARBA" id="ARBA00005061"/>
    </source>
</evidence>
<dbReference type="GO" id="GO:0005524">
    <property type="term" value="F:ATP binding"/>
    <property type="evidence" value="ECO:0007669"/>
    <property type="project" value="UniProtKB-KW"/>
</dbReference>
<keyword evidence="5" id="KW-0862">Zinc</keyword>
<evidence type="ECO:0000256" key="7">
    <source>
        <dbReference type="ARBA" id="ARBA00037993"/>
    </source>
</evidence>
<comment type="pathway">
    <text evidence="1">Purine metabolism; 7-cyano-7-deazaguanine biosynthesis.</text>
</comment>
<dbReference type="Gene3D" id="3.40.50.620">
    <property type="entry name" value="HUPs"/>
    <property type="match status" value="1"/>
</dbReference>
<protein>
    <recommendedName>
        <fullName evidence="8">7-cyano-7-deazaguanine synthase</fullName>
        <ecNumber evidence="8">6.3.4.20</ecNumber>
    </recommendedName>
</protein>
<keyword evidence="6" id="KW-0067">ATP-binding</keyword>
<dbReference type="EC" id="6.3.4.20" evidence="8"/>
<dbReference type="GO" id="GO:0016874">
    <property type="term" value="F:ligase activity"/>
    <property type="evidence" value="ECO:0007669"/>
    <property type="project" value="UniProtKB-KW"/>
</dbReference>
<evidence type="ECO:0000256" key="9">
    <source>
        <dbReference type="ARBA" id="ARBA00047890"/>
    </source>
</evidence>
<evidence type="ECO:0000256" key="3">
    <source>
        <dbReference type="ARBA" id="ARBA00022723"/>
    </source>
</evidence>
<dbReference type="SUPFAM" id="SSF52402">
    <property type="entry name" value="Adenine nucleotide alpha hydrolases-like"/>
    <property type="match status" value="1"/>
</dbReference>
<keyword evidence="4" id="KW-0547">Nucleotide-binding</keyword>
<evidence type="ECO:0000256" key="8">
    <source>
        <dbReference type="ARBA" id="ARBA00039149"/>
    </source>
</evidence>
<dbReference type="PANTHER" id="PTHR42914">
    <property type="entry name" value="7-CYANO-7-DEAZAGUANINE SYNTHASE"/>
    <property type="match status" value="1"/>
</dbReference>
<comment type="catalytic activity">
    <reaction evidence="9">
        <text>7-carboxy-7-carbaguanine + NH4(+) + 2 ATP = 7-cyano-7-carbaguanine + 2 AMP + 2 diphosphate + 2 H(+)</text>
        <dbReference type="Rhea" id="RHEA:27982"/>
        <dbReference type="ChEBI" id="CHEBI:15378"/>
        <dbReference type="ChEBI" id="CHEBI:28938"/>
        <dbReference type="ChEBI" id="CHEBI:30616"/>
        <dbReference type="ChEBI" id="CHEBI:33019"/>
        <dbReference type="ChEBI" id="CHEBI:45075"/>
        <dbReference type="ChEBI" id="CHEBI:61036"/>
        <dbReference type="ChEBI" id="CHEBI:456215"/>
        <dbReference type="EC" id="6.3.4.20"/>
    </reaction>
</comment>
<reference evidence="10" key="1">
    <citation type="submission" date="2018-05" db="EMBL/GenBank/DDBJ databases">
        <authorList>
            <person name="Lanie J.A."/>
            <person name="Ng W.-L."/>
            <person name="Kazmierczak K.M."/>
            <person name="Andrzejewski T.M."/>
            <person name="Davidsen T.M."/>
            <person name="Wayne K.J."/>
            <person name="Tettelin H."/>
            <person name="Glass J.I."/>
            <person name="Rusch D."/>
            <person name="Podicherti R."/>
            <person name="Tsui H.-C.T."/>
            <person name="Winkler M.E."/>
        </authorList>
    </citation>
    <scope>NUCLEOTIDE SEQUENCE</scope>
</reference>
<evidence type="ECO:0000256" key="6">
    <source>
        <dbReference type="ARBA" id="ARBA00022840"/>
    </source>
</evidence>
<dbReference type="InterPro" id="IPR014729">
    <property type="entry name" value="Rossmann-like_a/b/a_fold"/>
</dbReference>
<evidence type="ECO:0000256" key="5">
    <source>
        <dbReference type="ARBA" id="ARBA00022833"/>
    </source>
</evidence>
<dbReference type="Pfam" id="PF06508">
    <property type="entry name" value="QueC"/>
    <property type="match status" value="1"/>
</dbReference>
<keyword evidence="3" id="KW-0479">Metal-binding</keyword>
<dbReference type="GO" id="GO:0046872">
    <property type="term" value="F:metal ion binding"/>
    <property type="evidence" value="ECO:0007669"/>
    <property type="project" value="UniProtKB-KW"/>
</dbReference>
<dbReference type="InterPro" id="IPR018317">
    <property type="entry name" value="QueC"/>
</dbReference>
<evidence type="ECO:0000256" key="2">
    <source>
        <dbReference type="ARBA" id="ARBA00022598"/>
    </source>
</evidence>
<name>A0A382DU12_9ZZZZ</name>
<proteinExistence type="inferred from homology"/>
<dbReference type="AlphaFoldDB" id="A0A382DU12"/>
<dbReference type="PANTHER" id="PTHR42914:SF1">
    <property type="entry name" value="7-CYANO-7-DEAZAGUANINE SYNTHASE"/>
    <property type="match status" value="1"/>
</dbReference>
<organism evidence="10">
    <name type="scientific">marine metagenome</name>
    <dbReference type="NCBI Taxonomy" id="408172"/>
    <lineage>
        <taxon>unclassified sequences</taxon>
        <taxon>metagenomes</taxon>
        <taxon>ecological metagenomes</taxon>
    </lineage>
</organism>
<accession>A0A382DU12</accession>